<sequence length="473" mass="50754">MNPPASPAAFVAALQRQDRVGVRQNAAGMLDAGARLAGQWKAVAQVMLNDGEYELARRAADALARQVPGPGSEFERAATYARSGRPQVADEILQALPETVPDRLNHHYTRATLRMNLGDLPAARSHFQQALTLDPTSGEAWLGLAMAGGLDAEWSEKLLAAKQTANGPPTMSAAALQTALGRVHEKQGDHAEAFARYAASGAVLESLRPYDRAADLAEARRNLSIETLGTPAAGDARGPIFVTGLPRSGTTLVEQILASHDLVSGGGELELLPQVARLVGGPGVDAIARYSGPETPAGFYSRLAAERFGNGRLVDKSLSTSRYVAQAAAMFPQARFVWLRRDMHDCAWSAFRSFFLTGVSWSQSLEGLGAHFAMEDALFEHWRGLLGDRLLVTEFTELVEDSAAMIAAIAAHCGLDLQDAMLAPHKTERAVITNSAAQVREPINKRGLGSSAPYHEMLAPVFEAYDRARAQLD</sequence>
<evidence type="ECO:0000313" key="3">
    <source>
        <dbReference type="EMBL" id="ANU06812.1"/>
    </source>
</evidence>
<dbReference type="STRING" id="645517.A6F65_00487"/>
<dbReference type="InterPro" id="IPR027417">
    <property type="entry name" value="P-loop_NTPase"/>
</dbReference>
<reference evidence="3 4" key="1">
    <citation type="submission" date="2016-07" db="EMBL/GenBank/DDBJ databases">
        <title>Complete genome sequence of Altererythrobacter namhicola JCM 16345T, containing esterase-encoding genes.</title>
        <authorList>
            <person name="Cheng H."/>
            <person name="Wu Y.-H."/>
            <person name="Jian S.-L."/>
            <person name="Huo Y.-Y."/>
            <person name="Wang C.-S."/>
            <person name="Xu X.-W."/>
        </authorList>
    </citation>
    <scope>NUCLEOTIDE SEQUENCE [LARGE SCALE GENOMIC DNA]</scope>
    <source>
        <strain evidence="3 4">JCM 16345</strain>
    </source>
</reference>
<dbReference type="PATRIC" id="fig|645517.4.peg.489"/>
<dbReference type="SUPFAM" id="SSF48452">
    <property type="entry name" value="TPR-like"/>
    <property type="match status" value="1"/>
</dbReference>
<name>A0A1C7D632_9SPHN</name>
<dbReference type="GO" id="GO:0008476">
    <property type="term" value="F:protein-tyrosine sulfotransferase activity"/>
    <property type="evidence" value="ECO:0007669"/>
    <property type="project" value="InterPro"/>
</dbReference>
<dbReference type="PANTHER" id="PTHR12788">
    <property type="entry name" value="PROTEIN-TYROSINE SULFOTRANSFERASE 2"/>
    <property type="match status" value="1"/>
</dbReference>
<dbReference type="PANTHER" id="PTHR12788:SF10">
    <property type="entry name" value="PROTEIN-TYROSINE SULFOTRANSFERASE"/>
    <property type="match status" value="1"/>
</dbReference>
<dbReference type="KEGG" id="anh:A6F65_00487"/>
<keyword evidence="2" id="KW-0802">TPR repeat</keyword>
<organism evidence="3 4">
    <name type="scientific">Paraurantiacibacter namhicola</name>
    <dbReference type="NCBI Taxonomy" id="645517"/>
    <lineage>
        <taxon>Bacteria</taxon>
        <taxon>Pseudomonadati</taxon>
        <taxon>Pseudomonadota</taxon>
        <taxon>Alphaproteobacteria</taxon>
        <taxon>Sphingomonadales</taxon>
        <taxon>Erythrobacteraceae</taxon>
        <taxon>Paraurantiacibacter</taxon>
    </lineage>
</organism>
<accession>A0A1C7D632</accession>
<dbReference type="InterPro" id="IPR011990">
    <property type="entry name" value="TPR-like_helical_dom_sf"/>
</dbReference>
<evidence type="ECO:0000256" key="2">
    <source>
        <dbReference type="PROSITE-ProRule" id="PRU00339"/>
    </source>
</evidence>
<dbReference type="Pfam" id="PF13428">
    <property type="entry name" value="TPR_14"/>
    <property type="match status" value="1"/>
</dbReference>
<dbReference type="InterPro" id="IPR026634">
    <property type="entry name" value="TPST-like"/>
</dbReference>
<proteinExistence type="predicted"/>
<dbReference type="Pfam" id="PF13469">
    <property type="entry name" value="Sulfotransfer_3"/>
    <property type="match status" value="1"/>
</dbReference>
<dbReference type="PROSITE" id="PS50005">
    <property type="entry name" value="TPR"/>
    <property type="match status" value="1"/>
</dbReference>
<dbReference type="InterPro" id="IPR019734">
    <property type="entry name" value="TPR_rpt"/>
</dbReference>
<dbReference type="Proteomes" id="UP000092698">
    <property type="component" value="Chromosome"/>
</dbReference>
<dbReference type="Gene3D" id="1.25.40.10">
    <property type="entry name" value="Tetratricopeptide repeat domain"/>
    <property type="match status" value="1"/>
</dbReference>
<feature type="repeat" description="TPR" evidence="2">
    <location>
        <begin position="104"/>
        <end position="137"/>
    </location>
</feature>
<dbReference type="RefSeq" id="WP_067785566.1">
    <property type="nucleotide sequence ID" value="NZ_CP016545.1"/>
</dbReference>
<dbReference type="AlphaFoldDB" id="A0A1C7D632"/>
<dbReference type="EMBL" id="CP016545">
    <property type="protein sequence ID" value="ANU06812.1"/>
    <property type="molecule type" value="Genomic_DNA"/>
</dbReference>
<protein>
    <submittedName>
        <fullName evidence="3">Tetratricopeptide repeat protein</fullName>
    </submittedName>
</protein>
<gene>
    <name evidence="3" type="ORF">A6F65_00487</name>
</gene>
<dbReference type="OrthoDB" id="9800698at2"/>
<dbReference type="SUPFAM" id="SSF52540">
    <property type="entry name" value="P-loop containing nucleoside triphosphate hydrolases"/>
    <property type="match status" value="1"/>
</dbReference>
<keyword evidence="1" id="KW-0808">Transferase</keyword>
<evidence type="ECO:0000256" key="1">
    <source>
        <dbReference type="ARBA" id="ARBA00022679"/>
    </source>
</evidence>
<evidence type="ECO:0000313" key="4">
    <source>
        <dbReference type="Proteomes" id="UP000092698"/>
    </source>
</evidence>
<dbReference type="Gene3D" id="3.40.50.300">
    <property type="entry name" value="P-loop containing nucleotide triphosphate hydrolases"/>
    <property type="match status" value="1"/>
</dbReference>
<keyword evidence="4" id="KW-1185">Reference proteome</keyword>